<gene>
    <name evidence="2" type="ORF">DBO86_10855</name>
</gene>
<accession>A0A2T5PMT4</accession>
<dbReference type="InterPro" id="IPR001584">
    <property type="entry name" value="Integrase_cat-core"/>
</dbReference>
<dbReference type="AlphaFoldDB" id="A0A2T5PMT4"/>
<feature type="domain" description="Integrase catalytic" evidence="1">
    <location>
        <begin position="128"/>
        <end position="304"/>
    </location>
</feature>
<dbReference type="EMBL" id="QASO01000063">
    <property type="protein sequence ID" value="PTU79078.1"/>
    <property type="molecule type" value="Genomic_DNA"/>
</dbReference>
<keyword evidence="3" id="KW-1185">Reference proteome</keyword>
<dbReference type="Proteomes" id="UP000244052">
    <property type="component" value="Unassembled WGS sequence"/>
</dbReference>
<dbReference type="PANTHER" id="PTHR35004:SF7">
    <property type="entry name" value="INTEGRASE PROTEIN"/>
    <property type="match status" value="1"/>
</dbReference>
<dbReference type="GO" id="GO:0003676">
    <property type="term" value="F:nucleic acid binding"/>
    <property type="evidence" value="ECO:0007669"/>
    <property type="project" value="InterPro"/>
</dbReference>
<dbReference type="GO" id="GO:0015074">
    <property type="term" value="P:DNA integration"/>
    <property type="evidence" value="ECO:0007669"/>
    <property type="project" value="InterPro"/>
</dbReference>
<evidence type="ECO:0000313" key="2">
    <source>
        <dbReference type="EMBL" id="PTU79078.1"/>
    </source>
</evidence>
<sequence length="324" mass="36772">MLPHQGAGAGQGLEDAYFLARLLGDARADAGNLAELLEAYDALAKWRSRSTTADKPMGPAKPRSAKLSDAEETMVVEFRRRTLLPLDDLLGHVREILPQLTRSALHRCFVRHGISRLPSSDLDGAKRGKFAPTEIGYLHIDSCELRLEQGKQHMFLAIDRVTKYTHVAFFDAATKKNGAAFLEEVVAVYPYTIHTVLTDNGVAFTEQPRYRNGQTNRFGGHIFDRVCREHGIKHKLTKPYHPWANGQVERMNRTVKEATIKSFHYPDFDALKAHVRAFVTAYNFAKHLKALRWRTPFKTICDAWTRTPDRFKLEPHHLIPGPHT</sequence>
<dbReference type="InterPro" id="IPR036188">
    <property type="entry name" value="FAD/NAD-bd_sf"/>
</dbReference>
<dbReference type="InterPro" id="IPR012337">
    <property type="entry name" value="RNaseH-like_sf"/>
</dbReference>
<evidence type="ECO:0000313" key="3">
    <source>
        <dbReference type="Proteomes" id="UP000244052"/>
    </source>
</evidence>
<name>A0A2T5PMT4_ECTOL</name>
<organism evidence="2 3">
    <name type="scientific">Ectopseudomonas oleovorans</name>
    <name type="common">Pseudomonas oleovorans</name>
    <dbReference type="NCBI Taxonomy" id="301"/>
    <lineage>
        <taxon>Bacteria</taxon>
        <taxon>Pseudomonadati</taxon>
        <taxon>Pseudomonadota</taxon>
        <taxon>Gammaproteobacteria</taxon>
        <taxon>Pseudomonadales</taxon>
        <taxon>Pseudomonadaceae</taxon>
        <taxon>Ectopseudomonas</taxon>
    </lineage>
</organism>
<proteinExistence type="predicted"/>
<evidence type="ECO:0000259" key="1">
    <source>
        <dbReference type="PROSITE" id="PS50994"/>
    </source>
</evidence>
<protein>
    <submittedName>
        <fullName evidence="2">IS481 family transposase</fullName>
    </submittedName>
</protein>
<dbReference type="Gene3D" id="3.50.50.60">
    <property type="entry name" value="FAD/NAD(P)-binding domain"/>
    <property type="match status" value="1"/>
</dbReference>
<dbReference type="PROSITE" id="PS50994">
    <property type="entry name" value="INTEGRASE"/>
    <property type="match status" value="1"/>
</dbReference>
<comment type="caution">
    <text evidence="2">The sequence shown here is derived from an EMBL/GenBank/DDBJ whole genome shotgun (WGS) entry which is preliminary data.</text>
</comment>
<dbReference type="Gene3D" id="3.30.420.10">
    <property type="entry name" value="Ribonuclease H-like superfamily/Ribonuclease H"/>
    <property type="match status" value="1"/>
</dbReference>
<dbReference type="Pfam" id="PF13683">
    <property type="entry name" value="rve_3"/>
    <property type="match status" value="1"/>
</dbReference>
<dbReference type="InterPro" id="IPR036397">
    <property type="entry name" value="RNaseH_sf"/>
</dbReference>
<dbReference type="SUPFAM" id="SSF53098">
    <property type="entry name" value="Ribonuclease H-like"/>
    <property type="match status" value="1"/>
</dbReference>
<reference evidence="2 3" key="1">
    <citation type="submission" date="2018-04" db="EMBL/GenBank/DDBJ databases">
        <title>Pseudomonas sp. nov., isolated from mangrove soil.</title>
        <authorList>
            <person name="Chen C."/>
        </authorList>
    </citation>
    <scope>NUCLEOTIDE SEQUENCE [LARGE SCALE GENOMIC DNA]</scope>
    <source>
        <strain evidence="2 3">JCM 14246</strain>
    </source>
</reference>
<dbReference type="PANTHER" id="PTHR35004">
    <property type="entry name" value="TRANSPOSASE RV3428C-RELATED"/>
    <property type="match status" value="1"/>
</dbReference>